<protein>
    <submittedName>
        <fullName evidence="2">Uncharacterized protein</fullName>
    </submittedName>
</protein>
<keyword evidence="1" id="KW-0732">Signal</keyword>
<organism evidence="2 3">
    <name type="scientific">Pseudoduganella armeniaca</name>
    <dbReference type="NCBI Taxonomy" id="2072590"/>
    <lineage>
        <taxon>Bacteria</taxon>
        <taxon>Pseudomonadati</taxon>
        <taxon>Pseudomonadota</taxon>
        <taxon>Betaproteobacteria</taxon>
        <taxon>Burkholderiales</taxon>
        <taxon>Oxalobacteraceae</taxon>
        <taxon>Telluria group</taxon>
        <taxon>Pseudoduganella</taxon>
    </lineage>
</organism>
<feature type="chain" id="PRO_5015307827" evidence="1">
    <location>
        <begin position="25"/>
        <end position="337"/>
    </location>
</feature>
<dbReference type="AlphaFoldDB" id="A0A2R4CG16"/>
<dbReference type="EMBL" id="CP028324">
    <property type="protein sequence ID" value="AVR98566.1"/>
    <property type="molecule type" value="Genomic_DNA"/>
</dbReference>
<reference evidence="2 3" key="1">
    <citation type="submission" date="2018-03" db="EMBL/GenBank/DDBJ databases">
        <title>Massilia armeniaca sp. nov., isolated from desert soil.</title>
        <authorList>
            <person name="Huang H."/>
            <person name="Ren M."/>
        </authorList>
    </citation>
    <scope>NUCLEOTIDE SEQUENCE [LARGE SCALE GENOMIC DNA]</scope>
    <source>
        <strain evidence="2 3">ZMN-3</strain>
    </source>
</reference>
<gene>
    <name evidence="2" type="ORF">C9I28_25230</name>
</gene>
<evidence type="ECO:0000313" key="3">
    <source>
        <dbReference type="Proteomes" id="UP000240505"/>
    </source>
</evidence>
<name>A0A2R4CG16_9BURK</name>
<dbReference type="Proteomes" id="UP000240505">
    <property type="component" value="Chromosome"/>
</dbReference>
<feature type="signal peptide" evidence="1">
    <location>
        <begin position="1"/>
        <end position="24"/>
    </location>
</feature>
<proteinExistence type="predicted"/>
<evidence type="ECO:0000313" key="2">
    <source>
        <dbReference type="EMBL" id="AVR98566.1"/>
    </source>
</evidence>
<keyword evidence="3" id="KW-1185">Reference proteome</keyword>
<evidence type="ECO:0000256" key="1">
    <source>
        <dbReference type="SAM" id="SignalP"/>
    </source>
</evidence>
<dbReference type="RefSeq" id="WP_107143899.1">
    <property type="nucleotide sequence ID" value="NZ_CP028324.1"/>
</dbReference>
<dbReference type="OrthoDB" id="8756031at2"/>
<accession>A0A2R4CG16</accession>
<sequence length="337" mass="36960">MVRHPFATLSLLLALAGTSLPAPAQEPLPNVVVTATRDPVDKSYRKMVRGMERFARQQAALAPGATLRFRLLPRLPGTRMEGIALKMVGDTVTLPVSVAPDNSFTLERDERAWREDAALVANRRTTSMTWRAQVRTPGVPDGQRRLGDLRLECLVGMEAGLVSNNAHLFAWLADLLTDPDKVCGTPDGNYLFFAERPVFAVTLLAGGRSAQLPPRFLYAGGSQAPADLPYCDCQVLLERSYYAPLWDRGWPDDTLLSFEYMDEPAPPNAPSAPGIVPGQDRAQVRAALGSGTEVDFGNGMQAWLYPPVQRKSGPDQMQYLVLFGTDGRVLKSRAWLP</sequence>
<dbReference type="KEGG" id="masz:C9I28_25230"/>